<name>A0A846MZD2_9PROT</name>
<gene>
    <name evidence="8" type="ORF">FHS83_001913</name>
</gene>
<feature type="transmembrane region" description="Helical" evidence="5">
    <location>
        <begin position="208"/>
        <end position="229"/>
    </location>
</feature>
<feature type="domain" description="Methyl-accepting transducer" evidence="6">
    <location>
        <begin position="344"/>
        <end position="573"/>
    </location>
</feature>
<dbReference type="Proteomes" id="UP000570514">
    <property type="component" value="Unassembled WGS sequence"/>
</dbReference>
<dbReference type="GO" id="GO:0004888">
    <property type="term" value="F:transmembrane signaling receptor activity"/>
    <property type="evidence" value="ECO:0007669"/>
    <property type="project" value="TreeGrafter"/>
</dbReference>
<dbReference type="GO" id="GO:0007165">
    <property type="term" value="P:signal transduction"/>
    <property type="evidence" value="ECO:0007669"/>
    <property type="project" value="UniProtKB-KW"/>
</dbReference>
<evidence type="ECO:0000313" key="9">
    <source>
        <dbReference type="Proteomes" id="UP000570514"/>
    </source>
</evidence>
<keyword evidence="5" id="KW-0812">Transmembrane</keyword>
<dbReference type="PROSITE" id="PS50885">
    <property type="entry name" value="HAMP"/>
    <property type="match status" value="2"/>
</dbReference>
<organism evidence="8 9">
    <name type="scientific">Rhizomicrobium palustre</name>
    <dbReference type="NCBI Taxonomy" id="189966"/>
    <lineage>
        <taxon>Bacteria</taxon>
        <taxon>Pseudomonadati</taxon>
        <taxon>Pseudomonadota</taxon>
        <taxon>Alphaproteobacteria</taxon>
        <taxon>Micropepsales</taxon>
        <taxon>Micropepsaceae</taxon>
        <taxon>Rhizomicrobium</taxon>
    </lineage>
</organism>
<keyword evidence="5" id="KW-1133">Transmembrane helix</keyword>
<keyword evidence="5" id="KW-0472">Membrane</keyword>
<dbReference type="Pfam" id="PF00015">
    <property type="entry name" value="MCPsignal"/>
    <property type="match status" value="1"/>
</dbReference>
<dbReference type="InterPro" id="IPR051310">
    <property type="entry name" value="MCP_chemotaxis"/>
</dbReference>
<dbReference type="InterPro" id="IPR047347">
    <property type="entry name" value="YvaQ-like_sensor"/>
</dbReference>
<evidence type="ECO:0000256" key="3">
    <source>
        <dbReference type="ARBA" id="ARBA00029447"/>
    </source>
</evidence>
<feature type="transmembrane region" description="Helical" evidence="5">
    <location>
        <begin position="30"/>
        <end position="53"/>
    </location>
</feature>
<feature type="domain" description="HAMP" evidence="7">
    <location>
        <begin position="293"/>
        <end position="339"/>
    </location>
</feature>
<dbReference type="PANTHER" id="PTHR43531:SF11">
    <property type="entry name" value="METHYL-ACCEPTING CHEMOTAXIS PROTEIN 3"/>
    <property type="match status" value="1"/>
</dbReference>
<dbReference type="AlphaFoldDB" id="A0A846MZD2"/>
<dbReference type="SMART" id="SM00304">
    <property type="entry name" value="HAMP"/>
    <property type="match status" value="2"/>
</dbReference>
<dbReference type="SMART" id="SM00283">
    <property type="entry name" value="MA"/>
    <property type="match status" value="1"/>
</dbReference>
<dbReference type="PROSITE" id="PS50111">
    <property type="entry name" value="CHEMOTAXIS_TRANSDUC_2"/>
    <property type="match status" value="1"/>
</dbReference>
<evidence type="ECO:0000256" key="5">
    <source>
        <dbReference type="SAM" id="Phobius"/>
    </source>
</evidence>
<comment type="similarity">
    <text evidence="3">Belongs to the methyl-accepting chemotaxis (MCP) protein family.</text>
</comment>
<feature type="domain" description="HAMP" evidence="7">
    <location>
        <begin position="230"/>
        <end position="283"/>
    </location>
</feature>
<dbReference type="InterPro" id="IPR004089">
    <property type="entry name" value="MCPsignal_dom"/>
</dbReference>
<protein>
    <submittedName>
        <fullName evidence="8">Methyl-accepting chemotaxis protein</fullName>
    </submittedName>
</protein>
<reference evidence="8 9" key="1">
    <citation type="submission" date="2020-03" db="EMBL/GenBank/DDBJ databases">
        <title>Genomic Encyclopedia of Type Strains, Phase IV (KMG-IV): sequencing the most valuable type-strain genomes for metagenomic binning, comparative biology and taxonomic classification.</title>
        <authorList>
            <person name="Goeker M."/>
        </authorList>
    </citation>
    <scope>NUCLEOTIDE SEQUENCE [LARGE SCALE GENOMIC DNA]</scope>
    <source>
        <strain evidence="8 9">DSM 19867</strain>
    </source>
</reference>
<evidence type="ECO:0000256" key="2">
    <source>
        <dbReference type="ARBA" id="ARBA00022500"/>
    </source>
</evidence>
<sequence>MSAALYRAAGIPAREDITVRFKDVAVSKKLWGVFALLLAVTIGLGLFAVASLSEVNNNSVEVRDNWLPGLGDLSQFEYNMTRARVAQANFAMASTDAQRVAMTKSIARYRAEADAYWAKYAASIDDGEERALADKIVATRQEYEPLQDRLDEIIKTQGRDAGVAFFLGEMRAKYTVFIASVEKDVAFNRAAGIAAGNKGAQTYAIARILILIALIVAASLCVVAAIVLVRGISKPLTTMTEAMSELARGHLQAHVPHADQKDEIGKLAEAMTSFKDQLLEAERAKEEQTKVIVSSIGAGLDHLARGDLTHRVTANLSGAFAKLKGDFNSAMERMQDTVKNVLDTSHQIAGNADEISSAADDLSRRTEQQAASLEETAAALEEITVTVKKTASNAREASRSATVAKQAAESSGQVVKTAVTAMDAIAQSSQQITDIIGVIDEIAFQTNLLALNAGVEAARAGDAGRGFAVVASEVRALAQRSSEAAKQIKGLIATSSAHVGEGVKYVGETGQALKRIVDQVLEINGLVGEMAQAAEQQSTGIEQVNAAISQMDQVTQQNAAMVEESTAASRNLASETKALTQMVQFFSVGETRAAAPVVARPAPVATRPTPARKAVALQPAGHSRTAAAVAVAEAAPQNDWEEF</sequence>
<dbReference type="GO" id="GO:0006935">
    <property type="term" value="P:chemotaxis"/>
    <property type="evidence" value="ECO:0007669"/>
    <property type="project" value="UniProtKB-KW"/>
</dbReference>
<dbReference type="SUPFAM" id="SSF58104">
    <property type="entry name" value="Methyl-accepting chemotaxis protein (MCP) signaling domain"/>
    <property type="match status" value="1"/>
</dbReference>
<dbReference type="InterPro" id="IPR003660">
    <property type="entry name" value="HAMP_dom"/>
</dbReference>
<dbReference type="Gene3D" id="1.10.287.950">
    <property type="entry name" value="Methyl-accepting chemotaxis protein"/>
    <property type="match status" value="1"/>
</dbReference>
<accession>A0A846MZD2</accession>
<evidence type="ECO:0000259" key="7">
    <source>
        <dbReference type="PROSITE" id="PS50885"/>
    </source>
</evidence>
<dbReference type="CDD" id="cd19411">
    <property type="entry name" value="MCP2201-like_sensor"/>
    <property type="match status" value="1"/>
</dbReference>
<dbReference type="Gene3D" id="6.10.340.10">
    <property type="match status" value="1"/>
</dbReference>
<dbReference type="EMBL" id="JAASRM010000001">
    <property type="protein sequence ID" value="NIK88595.1"/>
    <property type="molecule type" value="Genomic_DNA"/>
</dbReference>
<comment type="caution">
    <text evidence="8">The sequence shown here is derived from an EMBL/GenBank/DDBJ whole genome shotgun (WGS) entry which is preliminary data.</text>
</comment>
<evidence type="ECO:0000259" key="6">
    <source>
        <dbReference type="PROSITE" id="PS50111"/>
    </source>
</evidence>
<dbReference type="InterPro" id="IPR024478">
    <property type="entry name" value="HlyB_4HB_MCP"/>
</dbReference>
<evidence type="ECO:0000313" key="8">
    <source>
        <dbReference type="EMBL" id="NIK88595.1"/>
    </source>
</evidence>
<evidence type="ECO:0000256" key="1">
    <source>
        <dbReference type="ARBA" id="ARBA00004370"/>
    </source>
</evidence>
<dbReference type="PANTHER" id="PTHR43531">
    <property type="entry name" value="PROTEIN ICFG"/>
    <property type="match status" value="1"/>
</dbReference>
<proteinExistence type="inferred from homology"/>
<dbReference type="RefSeq" id="WP_208414400.1">
    <property type="nucleotide sequence ID" value="NZ_BAAADC010000001.1"/>
</dbReference>
<dbReference type="CDD" id="cd06225">
    <property type="entry name" value="HAMP"/>
    <property type="match status" value="1"/>
</dbReference>
<dbReference type="SUPFAM" id="SSF158472">
    <property type="entry name" value="HAMP domain-like"/>
    <property type="match status" value="1"/>
</dbReference>
<keyword evidence="9" id="KW-1185">Reference proteome</keyword>
<comment type="subcellular location">
    <subcellularLocation>
        <location evidence="1">Membrane</location>
    </subcellularLocation>
</comment>
<dbReference type="FunFam" id="1.10.287.950:FF:000001">
    <property type="entry name" value="Methyl-accepting chemotaxis sensory transducer"/>
    <property type="match status" value="1"/>
</dbReference>
<keyword evidence="2" id="KW-0145">Chemotaxis</keyword>
<dbReference type="Pfam" id="PF12729">
    <property type="entry name" value="4HB_MCP_1"/>
    <property type="match status" value="1"/>
</dbReference>
<dbReference type="Pfam" id="PF00672">
    <property type="entry name" value="HAMP"/>
    <property type="match status" value="1"/>
</dbReference>
<dbReference type="CDD" id="cd11386">
    <property type="entry name" value="MCP_signal"/>
    <property type="match status" value="1"/>
</dbReference>
<dbReference type="GO" id="GO:0005886">
    <property type="term" value="C:plasma membrane"/>
    <property type="evidence" value="ECO:0007669"/>
    <property type="project" value="TreeGrafter"/>
</dbReference>
<evidence type="ECO:0000256" key="4">
    <source>
        <dbReference type="PROSITE-ProRule" id="PRU00284"/>
    </source>
</evidence>
<keyword evidence="4" id="KW-0807">Transducer</keyword>